<keyword evidence="8" id="KW-1185">Reference proteome</keyword>
<organism evidence="7 8">
    <name type="scientific">Labedella populi</name>
    <dbReference type="NCBI Taxonomy" id="2498850"/>
    <lineage>
        <taxon>Bacteria</taxon>
        <taxon>Bacillati</taxon>
        <taxon>Actinomycetota</taxon>
        <taxon>Actinomycetes</taxon>
        <taxon>Micrococcales</taxon>
        <taxon>Microbacteriaceae</taxon>
        <taxon>Labedella</taxon>
    </lineage>
</organism>
<dbReference type="Gene3D" id="3.40.190.10">
    <property type="entry name" value="Periplasmic binding protein-like II"/>
    <property type="match status" value="2"/>
</dbReference>
<feature type="signal peptide" evidence="6">
    <location>
        <begin position="1"/>
        <end position="21"/>
    </location>
</feature>
<dbReference type="RefSeq" id="WP_128498346.1">
    <property type="nucleotide sequence ID" value="NZ_RZNC01000002.1"/>
</dbReference>
<keyword evidence="1" id="KW-1003">Cell membrane</keyword>
<sequence>MTTHRHMAAAGLAVAAALVLAGCSGSSGGAGDAEAEPADSGEVTWWGWTPDTPVAERYIEEFNKEYPDIEITYKNFENVDYRTTITPALDSGEGPDVFDLSPAGGSPDLWGPYAIDLAPLAEETLGSDWQSKLGDGYVEQLTDSEGRFVSLPLGGMAAGFLWINQDILDEAGAEVPTDYDSWVATCEKVTAIGKTCFTMGAGGEDTFPTEMYHAIANSVDPDFFIEAATGQAAWDDPAGVETLQIIQDMKDDGIIATNALDGTQYPLANEEFMKGDAAMVQMGFWYTQYSGAESCKAAMEAAGVSDPTCFVQMPAAFPDVAGKGNGSAYFGEADYGLAINADSPNIGAAKTFVQWMTMSETGQQNVANALDLLPALQGVTPDWDTIELVDTEVQRPAIEQLISESAAAGQSRQWQTSETTLDMIVLAIQQILDPTIDKSVEDIAAEMQAGAEPTDIGLD</sequence>
<dbReference type="PROSITE" id="PS51257">
    <property type="entry name" value="PROKAR_LIPOPROTEIN"/>
    <property type="match status" value="1"/>
</dbReference>
<reference evidence="7 8" key="1">
    <citation type="submission" date="2018-12" db="EMBL/GenBank/DDBJ databases">
        <authorList>
            <person name="Li F."/>
        </authorList>
    </citation>
    <scope>NUCLEOTIDE SEQUENCE [LARGE SCALE GENOMIC DNA]</scope>
    <source>
        <strain evidence="7 8">8H24J-4-2</strain>
    </source>
</reference>
<dbReference type="SUPFAM" id="SSF53850">
    <property type="entry name" value="Periplasmic binding protein-like II"/>
    <property type="match status" value="1"/>
</dbReference>
<dbReference type="InterPro" id="IPR006059">
    <property type="entry name" value="SBP"/>
</dbReference>
<evidence type="ECO:0000256" key="1">
    <source>
        <dbReference type="ARBA" id="ARBA00022475"/>
    </source>
</evidence>
<evidence type="ECO:0000313" key="8">
    <source>
        <dbReference type="Proteomes" id="UP000288603"/>
    </source>
</evidence>
<accession>A0A444QD65</accession>
<evidence type="ECO:0000256" key="5">
    <source>
        <dbReference type="ARBA" id="ARBA00023288"/>
    </source>
</evidence>
<dbReference type="Pfam" id="PF01547">
    <property type="entry name" value="SBP_bac_1"/>
    <property type="match status" value="1"/>
</dbReference>
<evidence type="ECO:0000313" key="7">
    <source>
        <dbReference type="EMBL" id="RWZ64568.1"/>
    </source>
</evidence>
<evidence type="ECO:0000256" key="3">
    <source>
        <dbReference type="ARBA" id="ARBA00023136"/>
    </source>
</evidence>
<keyword evidence="2 6" id="KW-0732">Signal</keyword>
<keyword evidence="5" id="KW-0449">Lipoprotein</keyword>
<proteinExistence type="predicted"/>
<keyword evidence="3" id="KW-0472">Membrane</keyword>
<dbReference type="AlphaFoldDB" id="A0A444QD65"/>
<gene>
    <name evidence="7" type="ORF">ELQ92_07385</name>
</gene>
<evidence type="ECO:0000256" key="2">
    <source>
        <dbReference type="ARBA" id="ARBA00022729"/>
    </source>
</evidence>
<keyword evidence="4" id="KW-0564">Palmitate</keyword>
<name>A0A444QD65_9MICO</name>
<evidence type="ECO:0000256" key="6">
    <source>
        <dbReference type="SAM" id="SignalP"/>
    </source>
</evidence>
<protein>
    <submittedName>
        <fullName evidence="7">Extracellular solute-binding protein</fullName>
    </submittedName>
</protein>
<feature type="chain" id="PRO_5039700497" evidence="6">
    <location>
        <begin position="22"/>
        <end position="459"/>
    </location>
</feature>
<dbReference type="OrthoDB" id="8317736at2"/>
<comment type="caution">
    <text evidence="7">The sequence shown here is derived from an EMBL/GenBank/DDBJ whole genome shotgun (WGS) entry which is preliminary data.</text>
</comment>
<dbReference type="PANTHER" id="PTHR43649:SF33">
    <property type="entry name" value="POLYGALACTURONAN_RHAMNOGALACTURONAN-BINDING PROTEIN YTCQ"/>
    <property type="match status" value="1"/>
</dbReference>
<dbReference type="Proteomes" id="UP000288603">
    <property type="component" value="Unassembled WGS sequence"/>
</dbReference>
<dbReference type="InterPro" id="IPR050490">
    <property type="entry name" value="Bact_solute-bd_prot1"/>
</dbReference>
<dbReference type="PANTHER" id="PTHR43649">
    <property type="entry name" value="ARABINOSE-BINDING PROTEIN-RELATED"/>
    <property type="match status" value="1"/>
</dbReference>
<dbReference type="EMBL" id="RZNC01000002">
    <property type="protein sequence ID" value="RWZ64568.1"/>
    <property type="molecule type" value="Genomic_DNA"/>
</dbReference>
<evidence type="ECO:0000256" key="4">
    <source>
        <dbReference type="ARBA" id="ARBA00023139"/>
    </source>
</evidence>